<dbReference type="GO" id="GO:0000302">
    <property type="term" value="P:response to reactive oxygen species"/>
    <property type="evidence" value="ECO:0007669"/>
    <property type="project" value="TreeGrafter"/>
</dbReference>
<dbReference type="EC" id="1.11.1.-" evidence="5"/>
<evidence type="ECO:0000256" key="3">
    <source>
        <dbReference type="ARBA" id="ARBA00023002"/>
    </source>
</evidence>
<dbReference type="Pfam" id="PF00141">
    <property type="entry name" value="peroxidase"/>
    <property type="match status" value="1"/>
</dbReference>
<accession>A0AAN9UEU3</accession>
<proteinExistence type="inferred from homology"/>
<name>A0AAN9UEU3_9PEZI</name>
<dbReference type="PANTHER" id="PTHR31356:SF53">
    <property type="entry name" value="HEME PEROXIDASE"/>
    <property type="match status" value="1"/>
</dbReference>
<dbReference type="GO" id="GO:0020037">
    <property type="term" value="F:heme binding"/>
    <property type="evidence" value="ECO:0007669"/>
    <property type="project" value="UniProtKB-UniRule"/>
</dbReference>
<feature type="domain" description="Plant heme peroxidase family profile" evidence="6">
    <location>
        <begin position="127"/>
        <end position="337"/>
    </location>
</feature>
<dbReference type="Gene3D" id="1.10.520.10">
    <property type="match status" value="1"/>
</dbReference>
<protein>
    <recommendedName>
        <fullName evidence="5">Peroxidase</fullName>
        <ecNumber evidence="5">1.11.1.-</ecNumber>
    </recommendedName>
</protein>
<dbReference type="GO" id="GO:0034599">
    <property type="term" value="P:cellular response to oxidative stress"/>
    <property type="evidence" value="ECO:0007669"/>
    <property type="project" value="InterPro"/>
</dbReference>
<sequence>MFAAPLLSLLLLAGRGLSYTWPDVRVDRLESLLYQQQQYHGLLVASDVKYCFLSVFDLDEIRSISGRLAAAEWIRVAYHDMATADVEAGTGGLDASISFETDRDENKGPAFNATMRQLYLFHSAKSSMADMIAMAVTLAVGSCSEGAVNVPYRGGRIDATEAGPLGVPEPQQDLEQHTSIFQKQGFNQTEMIGLVACGHSVGGVHGTIFPDTVPVLNDTQNEASLQPFDSSPTVFDNSVAVGFTENSTQDALAYGPNTTTRSDHRIFLSDGGNLISRMAQDNDFYLSTCKSLLERMINTVPKEVQLTEVIDPIATKPDYLDLRINEDGTFFIRGEVRTIQAEGIDRDNRQVVVHLKAGDSETTSAPTTWNGESLPFHENRPSFDWWGFNATVPIAQGLSFDVELIDSGDSKLETNGGSGFPLQTDIVPQTARSCSSTAIRGPSTISVTAAILDAAGFDSVALSVDVPYAQQNSLIPRIEPTLVDMEFTQALNGTGYSLYSGSLDFGAAFQGALSYDVIGRRTSGDDSISEFNLFSALSDC</sequence>
<keyword evidence="3 5" id="KW-0560">Oxidoreductase</keyword>
<dbReference type="Gene3D" id="1.10.420.10">
    <property type="entry name" value="Peroxidase, domain 2"/>
    <property type="match status" value="1"/>
</dbReference>
<keyword evidence="1 5" id="KW-0575">Peroxidase</keyword>
<dbReference type="InterPro" id="IPR010255">
    <property type="entry name" value="Haem_peroxidase_sf"/>
</dbReference>
<keyword evidence="2" id="KW-0408">Iron</keyword>
<dbReference type="Proteomes" id="UP001320420">
    <property type="component" value="Unassembled WGS sequence"/>
</dbReference>
<comment type="similarity">
    <text evidence="4">Belongs to the peroxidase family.</text>
</comment>
<keyword evidence="5" id="KW-0732">Signal</keyword>
<dbReference type="PROSITE" id="PS50873">
    <property type="entry name" value="PEROXIDASE_4"/>
    <property type="match status" value="1"/>
</dbReference>
<dbReference type="GO" id="GO:0004601">
    <property type="term" value="F:peroxidase activity"/>
    <property type="evidence" value="ECO:0007669"/>
    <property type="project" value="UniProtKB-KW"/>
</dbReference>
<keyword evidence="8" id="KW-1185">Reference proteome</keyword>
<dbReference type="SUPFAM" id="SSF48113">
    <property type="entry name" value="Heme-dependent peroxidases"/>
    <property type="match status" value="1"/>
</dbReference>
<dbReference type="PRINTS" id="PR00458">
    <property type="entry name" value="PEROXIDASE"/>
</dbReference>
<feature type="chain" id="PRO_5042669981" description="Peroxidase" evidence="5">
    <location>
        <begin position="19"/>
        <end position="540"/>
    </location>
</feature>
<dbReference type="InterPro" id="IPR002016">
    <property type="entry name" value="Haem_peroxidase"/>
</dbReference>
<feature type="signal peptide" evidence="5">
    <location>
        <begin position="1"/>
        <end position="18"/>
    </location>
</feature>
<dbReference type="GO" id="GO:0046872">
    <property type="term" value="F:metal ion binding"/>
    <property type="evidence" value="ECO:0007669"/>
    <property type="project" value="UniProtKB-UniRule"/>
</dbReference>
<dbReference type="EMBL" id="JAKJXP020000096">
    <property type="protein sequence ID" value="KAK7746591.1"/>
    <property type="molecule type" value="Genomic_DNA"/>
</dbReference>
<evidence type="ECO:0000256" key="2">
    <source>
        <dbReference type="ARBA" id="ARBA00022617"/>
    </source>
</evidence>
<evidence type="ECO:0000313" key="8">
    <source>
        <dbReference type="Proteomes" id="UP001320420"/>
    </source>
</evidence>
<evidence type="ECO:0000259" key="6">
    <source>
        <dbReference type="PROSITE" id="PS50873"/>
    </source>
</evidence>
<dbReference type="AlphaFoldDB" id="A0AAN9UEU3"/>
<dbReference type="PANTHER" id="PTHR31356">
    <property type="entry name" value="THYLAKOID LUMENAL 29 KDA PROTEIN, CHLOROPLASTIC-RELATED"/>
    <property type="match status" value="1"/>
</dbReference>
<organism evidence="7 8">
    <name type="scientific">Diatrype stigma</name>
    <dbReference type="NCBI Taxonomy" id="117547"/>
    <lineage>
        <taxon>Eukaryota</taxon>
        <taxon>Fungi</taxon>
        <taxon>Dikarya</taxon>
        <taxon>Ascomycota</taxon>
        <taxon>Pezizomycotina</taxon>
        <taxon>Sordariomycetes</taxon>
        <taxon>Xylariomycetidae</taxon>
        <taxon>Xylariales</taxon>
        <taxon>Diatrypaceae</taxon>
        <taxon>Diatrype</taxon>
    </lineage>
</organism>
<dbReference type="InterPro" id="IPR044831">
    <property type="entry name" value="Ccp1-like"/>
</dbReference>
<dbReference type="GO" id="GO:0042744">
    <property type="term" value="P:hydrogen peroxide catabolic process"/>
    <property type="evidence" value="ECO:0007669"/>
    <property type="project" value="TreeGrafter"/>
</dbReference>
<reference evidence="7 8" key="1">
    <citation type="submission" date="2024-02" db="EMBL/GenBank/DDBJ databases">
        <title>De novo assembly and annotation of 12 fungi associated with fruit tree decline syndrome in Ontario, Canada.</title>
        <authorList>
            <person name="Sulman M."/>
            <person name="Ellouze W."/>
            <person name="Ilyukhin E."/>
        </authorList>
    </citation>
    <scope>NUCLEOTIDE SEQUENCE [LARGE SCALE GENOMIC DNA]</scope>
    <source>
        <strain evidence="7 8">M11/M66-122</strain>
    </source>
</reference>
<evidence type="ECO:0000313" key="7">
    <source>
        <dbReference type="EMBL" id="KAK7746591.1"/>
    </source>
</evidence>
<evidence type="ECO:0000256" key="1">
    <source>
        <dbReference type="ARBA" id="ARBA00022559"/>
    </source>
</evidence>
<evidence type="ECO:0000256" key="5">
    <source>
        <dbReference type="RuleBase" id="RU363051"/>
    </source>
</evidence>
<keyword evidence="2" id="KW-0349">Heme</keyword>
<gene>
    <name evidence="7" type="ORF">SLS62_009312</name>
</gene>
<evidence type="ECO:0000256" key="4">
    <source>
        <dbReference type="RuleBase" id="RU004241"/>
    </source>
</evidence>
<keyword evidence="2" id="KW-0479">Metal-binding</keyword>
<comment type="caution">
    <text evidence="7">The sequence shown here is derived from an EMBL/GenBank/DDBJ whole genome shotgun (WGS) entry which is preliminary data.</text>
</comment>